<sequence length="63" mass="7339">MNNYLNESFNALKGKYERLNDIIESQSREIEKLKEENQNLKVLADNNAESFKNVVQATNCLFD</sequence>
<reference evidence="2 3" key="1">
    <citation type="submission" date="2023-01" db="EMBL/GenBank/DDBJ databases">
        <authorList>
            <person name="Lee S.H."/>
            <person name="Jung H.S."/>
            <person name="Yun J.U."/>
        </authorList>
    </citation>
    <scope>NUCLEOTIDE SEQUENCE [LARGE SCALE GENOMIC DNA]</scope>
    <source>
        <strain evidence="2 3">CBA3646</strain>
    </source>
</reference>
<keyword evidence="3" id="KW-1185">Reference proteome</keyword>
<dbReference type="Proteomes" id="UP001210339">
    <property type="component" value="Chromosome"/>
</dbReference>
<evidence type="ECO:0000313" key="3">
    <source>
        <dbReference type="Proteomes" id="UP001210339"/>
    </source>
</evidence>
<dbReference type="RefSeq" id="WP_271191093.1">
    <property type="nucleotide sequence ID" value="NZ_CP115667.1"/>
</dbReference>
<organism evidence="2 3">
    <name type="scientific">Peptoniphilus equinus</name>
    <dbReference type="NCBI Taxonomy" id="3016343"/>
    <lineage>
        <taxon>Bacteria</taxon>
        <taxon>Bacillati</taxon>
        <taxon>Bacillota</taxon>
        <taxon>Tissierellia</taxon>
        <taxon>Tissierellales</taxon>
        <taxon>Peptoniphilaceae</taxon>
        <taxon>Peptoniphilus</taxon>
    </lineage>
</organism>
<evidence type="ECO:0000256" key="1">
    <source>
        <dbReference type="SAM" id="Coils"/>
    </source>
</evidence>
<gene>
    <name evidence="2" type="ORF">O6R05_06075</name>
</gene>
<proteinExistence type="predicted"/>
<name>A0ABY7QT91_9FIRM</name>
<dbReference type="EMBL" id="CP115667">
    <property type="protein sequence ID" value="WBW49561.1"/>
    <property type="molecule type" value="Genomic_DNA"/>
</dbReference>
<protein>
    <submittedName>
        <fullName evidence="2">Uncharacterized protein</fullName>
    </submittedName>
</protein>
<keyword evidence="1" id="KW-0175">Coiled coil</keyword>
<evidence type="ECO:0000313" key="2">
    <source>
        <dbReference type="EMBL" id="WBW49561.1"/>
    </source>
</evidence>
<feature type="coiled-coil region" evidence="1">
    <location>
        <begin position="9"/>
        <end position="50"/>
    </location>
</feature>
<accession>A0ABY7QT91</accession>